<dbReference type="Proteomes" id="UP000240542">
    <property type="component" value="Unassembled WGS sequence"/>
</dbReference>
<dbReference type="Pfam" id="PF14028">
    <property type="entry name" value="Lant_dehydr_C"/>
    <property type="match status" value="1"/>
</dbReference>
<dbReference type="NCBIfam" id="TIGR03891">
    <property type="entry name" value="thiopep_ocin"/>
    <property type="match status" value="1"/>
</dbReference>
<sequence>MRTPWTQVNITYPGFDRQQREHHAVDHLARAFATADAERLVASWFFIRKGPWRIRYRIADGADHDPTTGADPLFPLLTDGFDWHGDIYEPEVHAFGGTAGMDAAHALFHHDSRHLIAFLSNDATDDRRERSLVLCTALMRAAGLDFNEQGDVWAKVAEQRPDPTGTSPDPPVWRTFTGDIRHLLLGEARADLIGDEWLAAFKGAGETLRSLREGGLLDRGIRAIIALHVIFHWNRLGLPAATQARLARAAKEAVFDTASTDRAKLPAQAITRRLTESAASPL</sequence>
<accession>A0A2P8DG67</accession>
<dbReference type="InterPro" id="IPR023809">
    <property type="entry name" value="Thiopep_bacteriocin_synth_dom"/>
</dbReference>
<gene>
    <name evidence="2" type="ORF">CLV63_11271</name>
</gene>
<dbReference type="RefSeq" id="WP_106584159.1">
    <property type="nucleotide sequence ID" value="NZ_PYGA01000012.1"/>
</dbReference>
<keyword evidence="3" id="KW-1185">Reference proteome</keyword>
<protein>
    <submittedName>
        <fullName evidence="2">Thiopeptide-type bacteriocin biosynthesis protein</fullName>
    </submittedName>
</protein>
<evidence type="ECO:0000313" key="2">
    <source>
        <dbReference type="EMBL" id="PSK96189.1"/>
    </source>
</evidence>
<dbReference type="OrthoDB" id="4678170at2"/>
<evidence type="ECO:0000259" key="1">
    <source>
        <dbReference type="Pfam" id="PF14028"/>
    </source>
</evidence>
<comment type="caution">
    <text evidence="2">The sequence shown here is derived from an EMBL/GenBank/DDBJ whole genome shotgun (WGS) entry which is preliminary data.</text>
</comment>
<organism evidence="2 3">
    <name type="scientific">Murinocardiopsis flavida</name>
    <dbReference type="NCBI Taxonomy" id="645275"/>
    <lineage>
        <taxon>Bacteria</taxon>
        <taxon>Bacillati</taxon>
        <taxon>Actinomycetota</taxon>
        <taxon>Actinomycetes</taxon>
        <taxon>Streptosporangiales</taxon>
        <taxon>Nocardiopsidaceae</taxon>
        <taxon>Murinocardiopsis</taxon>
    </lineage>
</organism>
<dbReference type="AlphaFoldDB" id="A0A2P8DG67"/>
<name>A0A2P8DG67_9ACTN</name>
<dbReference type="EMBL" id="PYGA01000012">
    <property type="protein sequence ID" value="PSK96189.1"/>
    <property type="molecule type" value="Genomic_DNA"/>
</dbReference>
<evidence type="ECO:0000313" key="3">
    <source>
        <dbReference type="Proteomes" id="UP000240542"/>
    </source>
</evidence>
<proteinExistence type="predicted"/>
<reference evidence="2 3" key="1">
    <citation type="submission" date="2018-03" db="EMBL/GenBank/DDBJ databases">
        <title>Genomic Encyclopedia of Archaeal and Bacterial Type Strains, Phase II (KMG-II): from individual species to whole genera.</title>
        <authorList>
            <person name="Goeker M."/>
        </authorList>
    </citation>
    <scope>NUCLEOTIDE SEQUENCE [LARGE SCALE GENOMIC DNA]</scope>
    <source>
        <strain evidence="2 3">DSM 45312</strain>
    </source>
</reference>
<feature type="domain" description="Thiopeptide-type bacteriocin biosynthesis" evidence="1">
    <location>
        <begin position="5"/>
        <end position="253"/>
    </location>
</feature>